<dbReference type="KEGG" id="tso:IZ6_20580"/>
<evidence type="ECO:0000256" key="3">
    <source>
        <dbReference type="ARBA" id="ARBA00022606"/>
    </source>
</evidence>
<dbReference type="Pfam" id="PF13581">
    <property type="entry name" value="HATPase_c_2"/>
    <property type="match status" value="1"/>
</dbReference>
<sequence>MNEHKAPEIDLTICDREPIHIPGSIQPHGVMLLADPATLTITHAASDVEGRLGRSDWLGQTLSTLLGARAATEAERCVRDRTRGFIARLAPPFAAESFDALIHTSSGRLVIELEPTSDEGLSAALLPQIEAAAAAFEKAPDLVALCHMAAQEYRRLTGYGRIMIYRFLDDDAGVVVAESLAAGEHSFLNHHFPASDIPKQARGLYVRNLVRVIPDVHYEAAPLRPDLPAHEFDMSDCILRSVSPVHLHYLRNMQVGASASVSIVKDGVLWGLIACHNATPLNIHADVRAACRALAGGLARQIKAREETDAYRERVRLRSFEDDIVALLSREGSLDTAISNHIGELMRMLGSDGVAVLRGQDLVVGGRCPAEKEVRKLAVWAVEHSSDTVFATDRLAEHYQLPEADRAVAAGLLAITLSASEPWIVLWFRAEEVEVVNWAGNPHKNMTPGPEGTLNPRASFEAWTETVRGRARRWTLPEAEAAGRLRVSVMNVWQTRRMRDLNRQLLNTLDEKDLLLQQKEFLIGEVNHRVQNSLQLVSSFLALQGRASDDPKLNAAIDEARRRLSAVSLVHRRLYRADQLEAVDAARYADELLTDLVSSMGAEWERTVTRDLQPVMLPTDRAVGLGLVLTELVINANKYAYGGAAGPLRVTLIEDRNTFRLMVADQGGGRTGNRKGFGTRMMDALVGQLGGSLDYEDNKPGTLAVLVAPIEMPRVGREN</sequence>
<dbReference type="RefSeq" id="WP_222874977.1">
    <property type="nucleotide sequence ID" value="NZ_AP023361.1"/>
</dbReference>
<reference evidence="7 8" key="1">
    <citation type="submission" date="2020-08" db="EMBL/GenBank/DDBJ databases">
        <title>Genome sequence of Rhizobiales bacterium strain IZ6.</title>
        <authorList>
            <person name="Nakai R."/>
            <person name="Naganuma T."/>
        </authorList>
    </citation>
    <scope>NUCLEOTIDE SEQUENCE [LARGE SCALE GENOMIC DNA]</scope>
    <source>
        <strain evidence="7 8">IZ6</strain>
    </source>
</reference>
<dbReference type="Gene3D" id="3.30.450.20">
    <property type="entry name" value="PAS domain"/>
    <property type="match status" value="1"/>
</dbReference>
<dbReference type="InterPro" id="IPR043150">
    <property type="entry name" value="Phytochrome_PHY_sf"/>
</dbReference>
<keyword evidence="8" id="KW-1185">Reference proteome</keyword>
<dbReference type="Pfam" id="PF01590">
    <property type="entry name" value="GAF"/>
    <property type="match status" value="1"/>
</dbReference>
<dbReference type="Gene3D" id="3.30.450.40">
    <property type="match status" value="1"/>
</dbReference>
<dbReference type="AlphaFoldDB" id="A0A6S6QJ83"/>
<dbReference type="Pfam" id="PF08446">
    <property type="entry name" value="PAS_2"/>
    <property type="match status" value="1"/>
</dbReference>
<dbReference type="PROSITE" id="PS50046">
    <property type="entry name" value="PHYTOCHROME_2"/>
    <property type="match status" value="1"/>
</dbReference>
<dbReference type="GO" id="GO:0006355">
    <property type="term" value="P:regulation of DNA-templated transcription"/>
    <property type="evidence" value="ECO:0007669"/>
    <property type="project" value="InterPro"/>
</dbReference>
<dbReference type="SUPFAM" id="SSF55874">
    <property type="entry name" value="ATPase domain of HSP90 chaperone/DNA topoisomerase II/histidine kinase"/>
    <property type="match status" value="1"/>
</dbReference>
<dbReference type="InterPro" id="IPR035965">
    <property type="entry name" value="PAS-like_dom_sf"/>
</dbReference>
<dbReference type="PANTHER" id="PTHR43065:SF23">
    <property type="entry name" value="SENSOR HISTIDINE KINASE PDTAS"/>
    <property type="match status" value="1"/>
</dbReference>
<evidence type="ECO:0000256" key="4">
    <source>
        <dbReference type="ARBA" id="ARBA00022991"/>
    </source>
</evidence>
<dbReference type="Gene3D" id="3.30.450.270">
    <property type="match status" value="1"/>
</dbReference>
<dbReference type="SUPFAM" id="SSF55781">
    <property type="entry name" value="GAF domain-like"/>
    <property type="match status" value="2"/>
</dbReference>
<feature type="domain" description="Phytochrome chromophore attachment site" evidence="6">
    <location>
        <begin position="141"/>
        <end position="296"/>
    </location>
</feature>
<evidence type="ECO:0000313" key="7">
    <source>
        <dbReference type="EMBL" id="BCJ91323.1"/>
    </source>
</evidence>
<dbReference type="InterPro" id="IPR001294">
    <property type="entry name" value="Phytochrome"/>
</dbReference>
<dbReference type="InterPro" id="IPR011495">
    <property type="entry name" value="Sig_transdc_His_kin_sub2_dim/P"/>
</dbReference>
<gene>
    <name evidence="7" type="ORF">IZ6_20580</name>
</gene>
<dbReference type="InterPro" id="IPR013515">
    <property type="entry name" value="Phytochrome_cen-reg"/>
</dbReference>
<dbReference type="PANTHER" id="PTHR43065">
    <property type="entry name" value="SENSOR HISTIDINE KINASE"/>
    <property type="match status" value="1"/>
</dbReference>
<keyword evidence="2" id="KW-0600">Photoreceptor protein</keyword>
<dbReference type="GO" id="GO:0009881">
    <property type="term" value="F:photoreceptor activity"/>
    <property type="evidence" value="ECO:0007669"/>
    <property type="project" value="UniProtKB-KW"/>
</dbReference>
<evidence type="ECO:0000256" key="5">
    <source>
        <dbReference type="ARBA" id="ARBA00023170"/>
    </source>
</evidence>
<evidence type="ECO:0000259" key="6">
    <source>
        <dbReference type="PROSITE" id="PS50046"/>
    </source>
</evidence>
<keyword evidence="5" id="KW-0675">Receptor</keyword>
<comment type="similarity">
    <text evidence="1">In the N-terminal section; belongs to the phytochrome family.</text>
</comment>
<accession>A0A6S6QJ83</accession>
<keyword evidence="4" id="KW-0157">Chromophore</keyword>
<keyword evidence="7" id="KW-0418">Kinase</keyword>
<dbReference type="Gene3D" id="3.30.565.10">
    <property type="entry name" value="Histidine kinase-like ATPase, C-terminal domain"/>
    <property type="match status" value="1"/>
</dbReference>
<dbReference type="GO" id="GO:0016301">
    <property type="term" value="F:kinase activity"/>
    <property type="evidence" value="ECO:0007669"/>
    <property type="project" value="UniProtKB-KW"/>
</dbReference>
<evidence type="ECO:0000256" key="1">
    <source>
        <dbReference type="ARBA" id="ARBA00006402"/>
    </source>
</evidence>
<dbReference type="InterPro" id="IPR036890">
    <property type="entry name" value="HATPase_C_sf"/>
</dbReference>
<protein>
    <submittedName>
        <fullName evidence="7">Histidine kinase</fullName>
    </submittedName>
</protein>
<dbReference type="InterPro" id="IPR029016">
    <property type="entry name" value="GAF-like_dom_sf"/>
</dbReference>
<proteinExistence type="inferred from homology"/>
<dbReference type="InterPro" id="IPR003594">
    <property type="entry name" value="HATPase_dom"/>
</dbReference>
<dbReference type="Pfam" id="PF00360">
    <property type="entry name" value="PHY"/>
    <property type="match status" value="1"/>
</dbReference>
<dbReference type="SMART" id="SM00065">
    <property type="entry name" value="GAF"/>
    <property type="match status" value="1"/>
</dbReference>
<dbReference type="InterPro" id="IPR016132">
    <property type="entry name" value="Phyto_chromo_attachment"/>
</dbReference>
<dbReference type="Pfam" id="PF07568">
    <property type="entry name" value="HisKA_2"/>
    <property type="match status" value="1"/>
</dbReference>
<dbReference type="GO" id="GO:0009584">
    <property type="term" value="P:detection of visible light"/>
    <property type="evidence" value="ECO:0007669"/>
    <property type="project" value="InterPro"/>
</dbReference>
<dbReference type="InterPro" id="IPR013654">
    <property type="entry name" value="PAS_2"/>
</dbReference>
<dbReference type="EMBL" id="AP023361">
    <property type="protein sequence ID" value="BCJ91323.1"/>
    <property type="molecule type" value="Genomic_DNA"/>
</dbReference>
<keyword evidence="7" id="KW-0808">Transferase</keyword>
<keyword evidence="3" id="KW-0716">Sensory transduction</keyword>
<dbReference type="Proteomes" id="UP000515317">
    <property type="component" value="Chromosome"/>
</dbReference>
<dbReference type="PRINTS" id="PR01033">
    <property type="entry name" value="PHYTOCHROME"/>
</dbReference>
<evidence type="ECO:0000313" key="8">
    <source>
        <dbReference type="Proteomes" id="UP000515317"/>
    </source>
</evidence>
<dbReference type="InterPro" id="IPR003018">
    <property type="entry name" value="GAF"/>
</dbReference>
<name>A0A6S6QJ83_9HYPH</name>
<evidence type="ECO:0000256" key="2">
    <source>
        <dbReference type="ARBA" id="ARBA00022543"/>
    </source>
</evidence>
<organism evidence="7 8">
    <name type="scientific">Terrihabitans soli</name>
    <dbReference type="NCBI Taxonomy" id="708113"/>
    <lineage>
        <taxon>Bacteria</taxon>
        <taxon>Pseudomonadati</taxon>
        <taxon>Pseudomonadota</taxon>
        <taxon>Alphaproteobacteria</taxon>
        <taxon>Hyphomicrobiales</taxon>
        <taxon>Terrihabitans</taxon>
    </lineage>
</organism>
<dbReference type="SUPFAM" id="SSF55785">
    <property type="entry name" value="PYP-like sensor domain (PAS domain)"/>
    <property type="match status" value="1"/>
</dbReference>